<dbReference type="RefSeq" id="WP_326623368.1">
    <property type="nucleotide sequence ID" value="NZ_CP109106.1"/>
</dbReference>
<feature type="coiled-coil region" evidence="1">
    <location>
        <begin position="216"/>
        <end position="243"/>
    </location>
</feature>
<keyword evidence="1" id="KW-0175">Coiled coil</keyword>
<feature type="region of interest" description="Disordered" evidence="2">
    <location>
        <begin position="356"/>
        <end position="413"/>
    </location>
</feature>
<protein>
    <submittedName>
        <fullName evidence="3">Uncharacterized protein</fullName>
    </submittedName>
</protein>
<evidence type="ECO:0000256" key="2">
    <source>
        <dbReference type="SAM" id="MobiDB-lite"/>
    </source>
</evidence>
<feature type="compositionally biased region" description="Polar residues" evidence="2">
    <location>
        <begin position="389"/>
        <end position="399"/>
    </location>
</feature>
<proteinExistence type="predicted"/>
<dbReference type="Proteomes" id="UP001344251">
    <property type="component" value="Chromosome"/>
</dbReference>
<evidence type="ECO:0000256" key="1">
    <source>
        <dbReference type="SAM" id="Coils"/>
    </source>
</evidence>
<sequence>MMARPDLTITLTMLHTAVMNTDKNLRDALDKSVEKLESAGQVAHDKATKEVVDELGRMRANFRDVHNKLSSTGDTLNSAVYEVVAQLRTELQEVRGVLADFAPPAATPLLREASGVQEDRAGFEASPVTTVTESDEVAEVAALHTAVPAQRTADQDAPPAPALSVDGVRQAVREIFTEELAPVLALLTAPDSHSDGPAGDQQNAPARLLEAVGEVKAEISTAREEARASIASVQQEIADLRTTVEELLPQPDATTTAVEENEEHGALLKTAARVSSASLLCHRDIWEFITAHAGRHPHFRVPPQVAAEGGERIRAALSGRSLIALLISLHSLKRTAADGDGDRELAATLYERIEESLTGLSPGGEPVTITLDDRTPAAEDGTETDTEPDSTGTPPTSTEQDTEPDEDAGPATK</sequence>
<keyword evidence="4" id="KW-1185">Reference proteome</keyword>
<accession>A0ABZ1FTC9</accession>
<evidence type="ECO:0000313" key="4">
    <source>
        <dbReference type="Proteomes" id="UP001344251"/>
    </source>
</evidence>
<feature type="compositionally biased region" description="Acidic residues" evidence="2">
    <location>
        <begin position="400"/>
        <end position="413"/>
    </location>
</feature>
<evidence type="ECO:0000313" key="3">
    <source>
        <dbReference type="EMBL" id="WSB73737.1"/>
    </source>
</evidence>
<gene>
    <name evidence="3" type="ORF">OG863_40640</name>
</gene>
<name>A0ABZ1FTC9_9ACTN</name>
<dbReference type="EMBL" id="CP109106">
    <property type="protein sequence ID" value="WSB73737.1"/>
    <property type="molecule type" value="Genomic_DNA"/>
</dbReference>
<reference evidence="3 4" key="1">
    <citation type="submission" date="2022-10" db="EMBL/GenBank/DDBJ databases">
        <title>The complete genomes of actinobacterial strains from the NBC collection.</title>
        <authorList>
            <person name="Joergensen T.S."/>
            <person name="Alvarez Arevalo M."/>
            <person name="Sterndorff E.B."/>
            <person name="Faurdal D."/>
            <person name="Vuksanovic O."/>
            <person name="Mourched A.-S."/>
            <person name="Charusanti P."/>
            <person name="Shaw S."/>
            <person name="Blin K."/>
            <person name="Weber T."/>
        </authorList>
    </citation>
    <scope>NUCLEOTIDE SEQUENCE [LARGE SCALE GENOMIC DNA]</scope>
    <source>
        <strain evidence="3 4">NBC 01774</strain>
    </source>
</reference>
<organism evidence="3 4">
    <name type="scientific">Streptomyces decoyicus</name>
    <dbReference type="NCBI Taxonomy" id="249567"/>
    <lineage>
        <taxon>Bacteria</taxon>
        <taxon>Bacillati</taxon>
        <taxon>Actinomycetota</taxon>
        <taxon>Actinomycetes</taxon>
        <taxon>Kitasatosporales</taxon>
        <taxon>Streptomycetaceae</taxon>
        <taxon>Streptomyces</taxon>
    </lineage>
</organism>